<organism evidence="12">
    <name type="scientific">Enterobius vermicularis</name>
    <name type="common">Human pinworm</name>
    <dbReference type="NCBI Taxonomy" id="51028"/>
    <lineage>
        <taxon>Eukaryota</taxon>
        <taxon>Metazoa</taxon>
        <taxon>Ecdysozoa</taxon>
        <taxon>Nematoda</taxon>
        <taxon>Chromadorea</taxon>
        <taxon>Rhabditida</taxon>
        <taxon>Spirurina</taxon>
        <taxon>Oxyuridomorpha</taxon>
        <taxon>Oxyuroidea</taxon>
        <taxon>Oxyuridae</taxon>
        <taxon>Enterobius</taxon>
    </lineage>
</organism>
<evidence type="ECO:0000259" key="9">
    <source>
        <dbReference type="Pfam" id="PF25068"/>
    </source>
</evidence>
<dbReference type="InterPro" id="IPR056834">
    <property type="entry name" value="ARM_TT21_C"/>
</dbReference>
<dbReference type="EMBL" id="UXUI01009400">
    <property type="protein sequence ID" value="VDD93632.1"/>
    <property type="molecule type" value="Genomic_DNA"/>
</dbReference>
<dbReference type="OrthoDB" id="10259630at2759"/>
<dbReference type="Pfam" id="PF25062">
    <property type="entry name" value="ARM_TT21_N"/>
    <property type="match status" value="1"/>
</dbReference>
<dbReference type="PROSITE" id="PS50005">
    <property type="entry name" value="TPR"/>
    <property type="match status" value="3"/>
</dbReference>
<evidence type="ECO:0000256" key="2">
    <source>
        <dbReference type="ARBA" id="ARBA00022737"/>
    </source>
</evidence>
<dbReference type="InterPro" id="IPR056836">
    <property type="entry name" value="ARM_TT21_4th"/>
</dbReference>
<feature type="domain" description="Tetratricopeptide repeat protein 21A/21B fifth ARM repeats" evidence="8">
    <location>
        <begin position="921"/>
        <end position="1036"/>
    </location>
</feature>
<sequence length="1283" mass="146298">MKKKVDGKTGQPIMEESETMTYLTVLYYIRSKFYGSATLYCDTALKNCNDDPQLLLFRAICLIFDGQFPLAIRMFEEQKQNEDLRLAVLYALKQAHNSTKVPDIEAIREIDKEIETMSATASEENMFNAAIICHIFGMNSKAYDLIEKAVIAAPDSAQTNCLRGWIWLSENKDTKIIFDFFENALKQGYPDAYLGKAKLLERRHNITEACQVLALLLNKMPSFLPALIEYTKTLFTNRVWGKIEEQVQRILIFQPDCVPAHLIQTIHAIAIEGKPELIWSSLEELQKVIAFVEPSNDCLYFDVAQLLARICENGGDHTKLANKFLEKAIEIDRKPEYLAEKMRILVLEKDVKGARAIAMEVLQMEPPPLALLGLVKCLIHEDRISEAISQMQFVTASHPKIVEDSNQTFGIDYIRELDSALLINVVEELFVFAPLMPVTGGDQTLKEIARILTFIHTACPGLVYVEYLLAKTKYLSMETESTELLLQACLTKDSNLPEAHLLMAQIKIQKGDYADAEKCLSLGLSFNFNMQYHPLYQLIKAKIQKNAQQYEASVETLRSALKMESFVSDGVLKRGKLDVTDTDRISIYLELIDSLQKLGRLAEANNHLMEATNRWNNKLEGQQLMLMDAKLRLQQHDVDGALSILIKIPPDQQNYSIARMQMADIYLNYKKDKKKFVECYRQLIEIDQSSATYVLLGDAYMNIQEPVKAIEVYETALKLNPRDDILAEKIGEAYILCHLYSKAVNYYETALKSGRREKMRIRLAKLLIQLKNYTKCEKILRQVLTDSNEINDVTKMTANVEFRMLLATVLIELGKVTEAITELNKANITQKRIIEKPSGELIDMDEQKSIAAKILSELASLHLSQREVRKAVELYEESIALSTRNIRAMLSLASLYKALGRTANCRKQCENILDIEPSNTEAMLLLADLSYEKNEGDIATERFAQILEQDPNQYHVLCRYIELRWRRGDVKNAQKFLKAALEANPRATTHAGFNYCKGLYHSYIDDPNGALQAFNRARRDLEWGERATYNMIGICLNPDNEFISGDSVENSTGGEISKINSQDVRREMGERFLKDLQVRPTLDPNYKIVEQFIMLQHNDRNVIQQALKNFLEIAGPENGEVQSVPALYGSAKAYAILKQTHKAKAQLKKVLDRNWTIAEADVLEKCWVMLADIYIAQNKTDQATSVLRTLLRYNESSVKGFECMGKVHEQGQRWSDAAANYEMAWQLTNRQQPAIGFKLAFCYLKAKKLFDCIDVCHQVLASYPNYPTLKKNIMDKARSLIRI</sequence>
<dbReference type="InterPro" id="IPR056835">
    <property type="entry name" value="ARM_TT21_5th"/>
</dbReference>
<accession>A0A0N4VE44</accession>
<evidence type="ECO:0000313" key="10">
    <source>
        <dbReference type="EMBL" id="VDD93632.1"/>
    </source>
</evidence>
<dbReference type="Pfam" id="PF25063">
    <property type="entry name" value="ARM_TT21_C"/>
    <property type="match status" value="1"/>
</dbReference>
<reference evidence="10 11" key="2">
    <citation type="submission" date="2018-10" db="EMBL/GenBank/DDBJ databases">
        <authorList>
            <consortium name="Pathogen Informatics"/>
        </authorList>
    </citation>
    <scope>NUCLEOTIDE SEQUENCE [LARGE SCALE GENOMIC DNA]</scope>
</reference>
<dbReference type="SMART" id="SM00028">
    <property type="entry name" value="TPR"/>
    <property type="match status" value="13"/>
</dbReference>
<feature type="domain" description="Tetratricopeptide repeat protein 21A/21B N-terminal ARM repeat" evidence="6">
    <location>
        <begin position="25"/>
        <end position="242"/>
    </location>
</feature>
<dbReference type="PANTHER" id="PTHR14699:SF0">
    <property type="entry name" value="TETRATRICOPEPTIDE REPEAT PROTEIN 21 HOMOLOG"/>
    <property type="match status" value="1"/>
</dbReference>
<dbReference type="InterPro" id="IPR056832">
    <property type="entry name" value="ARM_TT21_2nd"/>
</dbReference>
<dbReference type="STRING" id="51028.A0A0N4VE44"/>
<feature type="domain" description="Tetratricopeptide repeat protein 21A/21B second ARM" evidence="5">
    <location>
        <begin position="281"/>
        <end position="402"/>
    </location>
</feature>
<dbReference type="PANTHER" id="PTHR14699">
    <property type="entry name" value="STI2 PROTEIN-RELATED"/>
    <property type="match status" value="1"/>
</dbReference>
<dbReference type="Pfam" id="PF07719">
    <property type="entry name" value="TPR_2"/>
    <property type="match status" value="1"/>
</dbReference>
<dbReference type="Pfam" id="PF25058">
    <property type="entry name" value="ARM_TT21"/>
    <property type="match status" value="1"/>
</dbReference>
<evidence type="ECO:0000256" key="3">
    <source>
        <dbReference type="ARBA" id="ARBA00022803"/>
    </source>
</evidence>
<evidence type="ECO:0000259" key="8">
    <source>
        <dbReference type="Pfam" id="PF25064"/>
    </source>
</evidence>
<comment type="similarity">
    <text evidence="1">Belongs to the TTC21 family.</text>
</comment>
<proteinExistence type="inferred from homology"/>
<feature type="repeat" description="TPR" evidence="4">
    <location>
        <begin position="920"/>
        <end position="953"/>
    </location>
</feature>
<name>A0A0N4VE44_ENTVE</name>
<evidence type="ECO:0000259" key="7">
    <source>
        <dbReference type="Pfam" id="PF25063"/>
    </source>
</evidence>
<dbReference type="GO" id="GO:0005929">
    <property type="term" value="C:cilium"/>
    <property type="evidence" value="ECO:0007669"/>
    <property type="project" value="GOC"/>
</dbReference>
<evidence type="ECO:0000259" key="6">
    <source>
        <dbReference type="Pfam" id="PF25062"/>
    </source>
</evidence>
<dbReference type="FunFam" id="1.25.40.10:FF:000219">
    <property type="entry name" value="Tetratricopeptide repeat domain 21B"/>
    <property type="match status" value="1"/>
</dbReference>
<dbReference type="Pfam" id="PF25060">
    <property type="entry name" value="ARM_TT21_2nd"/>
    <property type="match status" value="2"/>
</dbReference>
<dbReference type="InterPro" id="IPR011990">
    <property type="entry name" value="TPR-like_helical_dom_sf"/>
</dbReference>
<protein>
    <submittedName>
        <fullName evidence="12">Tetratricopeptide repeat protein 21B</fullName>
    </submittedName>
</protein>
<dbReference type="Pfam" id="PF25068">
    <property type="entry name" value="ARM_TT21_4th"/>
    <property type="match status" value="1"/>
</dbReference>
<dbReference type="WBParaSite" id="EVEC_0000893101-mRNA-1">
    <property type="protein sequence ID" value="EVEC_0000893101-mRNA-1"/>
    <property type="gene ID" value="EVEC_0000893101"/>
</dbReference>
<keyword evidence="11" id="KW-1185">Reference proteome</keyword>
<dbReference type="Gene3D" id="1.25.40.10">
    <property type="entry name" value="Tetratricopeptide repeat domain"/>
    <property type="match status" value="5"/>
</dbReference>
<dbReference type="Pfam" id="PF25064">
    <property type="entry name" value="ARM_TT21_5th"/>
    <property type="match status" value="1"/>
</dbReference>
<feature type="domain" description="Tetratricopeptide repeat protein 21A/21B fourth ARM" evidence="9">
    <location>
        <begin position="726"/>
        <end position="879"/>
    </location>
</feature>
<evidence type="ECO:0000256" key="4">
    <source>
        <dbReference type="PROSITE-ProRule" id="PRU00339"/>
    </source>
</evidence>
<dbReference type="GO" id="GO:0061512">
    <property type="term" value="P:protein localization to cilium"/>
    <property type="evidence" value="ECO:0007669"/>
    <property type="project" value="TreeGrafter"/>
</dbReference>
<dbReference type="InterPro" id="IPR013105">
    <property type="entry name" value="TPR_2"/>
</dbReference>
<evidence type="ECO:0000313" key="12">
    <source>
        <dbReference type="WBParaSite" id="EVEC_0000893101-mRNA-1"/>
    </source>
</evidence>
<feature type="domain" description="Tetratricopeptide repeat protein 21A/21B C-terminal ARM" evidence="7">
    <location>
        <begin position="1070"/>
        <end position="1278"/>
    </location>
</feature>
<evidence type="ECO:0000259" key="5">
    <source>
        <dbReference type="Pfam" id="PF25060"/>
    </source>
</evidence>
<dbReference type="Proteomes" id="UP000274131">
    <property type="component" value="Unassembled WGS sequence"/>
</dbReference>
<keyword evidence="3 4" id="KW-0802">TPR repeat</keyword>
<dbReference type="InterPro" id="IPR040364">
    <property type="entry name" value="TTC21A/TTC21B"/>
</dbReference>
<keyword evidence="2" id="KW-0677">Repeat</keyword>
<evidence type="ECO:0000313" key="11">
    <source>
        <dbReference type="Proteomes" id="UP000274131"/>
    </source>
</evidence>
<dbReference type="GO" id="GO:0035721">
    <property type="term" value="P:intraciliary retrograde transport"/>
    <property type="evidence" value="ECO:0007669"/>
    <property type="project" value="TreeGrafter"/>
</dbReference>
<dbReference type="GO" id="GO:0030991">
    <property type="term" value="C:intraciliary transport particle A"/>
    <property type="evidence" value="ECO:0007669"/>
    <property type="project" value="TreeGrafter"/>
</dbReference>
<dbReference type="InterPro" id="IPR056833">
    <property type="entry name" value="ARM_TT21_N"/>
</dbReference>
<feature type="repeat" description="TPR" evidence="4">
    <location>
        <begin position="690"/>
        <end position="723"/>
    </location>
</feature>
<feature type="repeat" description="TPR" evidence="4">
    <location>
        <begin position="852"/>
        <end position="885"/>
    </location>
</feature>
<reference evidence="12" key="1">
    <citation type="submission" date="2017-02" db="UniProtKB">
        <authorList>
            <consortium name="WormBaseParasite"/>
        </authorList>
    </citation>
    <scope>IDENTIFICATION</scope>
</reference>
<feature type="domain" description="Tetratricopeptide repeat protein 21A/21B second ARM" evidence="5">
    <location>
        <begin position="407"/>
        <end position="511"/>
    </location>
</feature>
<dbReference type="PROSITE" id="PS50293">
    <property type="entry name" value="TPR_REGION"/>
    <property type="match status" value="1"/>
</dbReference>
<dbReference type="InterPro" id="IPR019734">
    <property type="entry name" value="TPR_rpt"/>
</dbReference>
<gene>
    <name evidence="10" type="ORF">EVEC_LOCUS8383</name>
</gene>
<evidence type="ECO:0000256" key="1">
    <source>
        <dbReference type="ARBA" id="ARBA00010935"/>
    </source>
</evidence>
<dbReference type="SUPFAM" id="SSF48452">
    <property type="entry name" value="TPR-like"/>
    <property type="match status" value="6"/>
</dbReference>